<evidence type="ECO:0000256" key="6">
    <source>
        <dbReference type="ARBA" id="ARBA00023136"/>
    </source>
</evidence>
<dbReference type="PANTHER" id="PTHR43663">
    <property type="entry name" value="CHROMATE TRANSPORT PROTEIN-RELATED"/>
    <property type="match status" value="1"/>
</dbReference>
<dbReference type="Proteomes" id="UP000182360">
    <property type="component" value="Unassembled WGS sequence"/>
</dbReference>
<comment type="subcellular location">
    <subcellularLocation>
        <location evidence="1">Cell membrane</location>
        <topology evidence="1">Multi-pass membrane protein</topology>
    </subcellularLocation>
</comment>
<dbReference type="InterPro" id="IPR003370">
    <property type="entry name" value="Chromate_transpt"/>
</dbReference>
<feature type="transmembrane region" description="Helical" evidence="7">
    <location>
        <begin position="78"/>
        <end position="103"/>
    </location>
</feature>
<dbReference type="GO" id="GO:0005886">
    <property type="term" value="C:plasma membrane"/>
    <property type="evidence" value="ECO:0007669"/>
    <property type="project" value="UniProtKB-SubCell"/>
</dbReference>
<dbReference type="RefSeq" id="WP_074639995.1">
    <property type="nucleotide sequence ID" value="NZ_FOFU01000001.1"/>
</dbReference>
<dbReference type="AlphaFoldDB" id="A0A1H9A0P7"/>
<keyword evidence="3" id="KW-1003">Cell membrane</keyword>
<evidence type="ECO:0000256" key="5">
    <source>
        <dbReference type="ARBA" id="ARBA00022989"/>
    </source>
</evidence>
<dbReference type="PANTHER" id="PTHR43663:SF1">
    <property type="entry name" value="CHROMATE TRANSPORTER"/>
    <property type="match status" value="1"/>
</dbReference>
<dbReference type="STRING" id="163.SAMN04487775_10839"/>
<organism evidence="8 9">
    <name type="scientific">Treponema bryantii</name>
    <dbReference type="NCBI Taxonomy" id="163"/>
    <lineage>
        <taxon>Bacteria</taxon>
        <taxon>Pseudomonadati</taxon>
        <taxon>Spirochaetota</taxon>
        <taxon>Spirochaetia</taxon>
        <taxon>Spirochaetales</taxon>
        <taxon>Treponemataceae</taxon>
        <taxon>Treponema</taxon>
    </lineage>
</organism>
<keyword evidence="4 7" id="KW-0812">Transmembrane</keyword>
<feature type="transmembrane region" description="Helical" evidence="7">
    <location>
        <begin position="141"/>
        <end position="157"/>
    </location>
</feature>
<evidence type="ECO:0000313" key="9">
    <source>
        <dbReference type="Proteomes" id="UP000182360"/>
    </source>
</evidence>
<gene>
    <name evidence="8" type="ORF">SAMN04487977_101158</name>
</gene>
<evidence type="ECO:0000256" key="7">
    <source>
        <dbReference type="SAM" id="Phobius"/>
    </source>
</evidence>
<comment type="similarity">
    <text evidence="2">Belongs to the chromate ion transporter (CHR) (TC 2.A.51) family.</text>
</comment>
<feature type="transmembrane region" description="Helical" evidence="7">
    <location>
        <begin position="115"/>
        <end position="134"/>
    </location>
</feature>
<evidence type="ECO:0000256" key="2">
    <source>
        <dbReference type="ARBA" id="ARBA00005262"/>
    </source>
</evidence>
<name>A0A1H9A0P7_9SPIR</name>
<dbReference type="OrthoDB" id="9788907at2"/>
<dbReference type="EMBL" id="FOFU01000001">
    <property type="protein sequence ID" value="SEP70077.1"/>
    <property type="molecule type" value="Genomic_DNA"/>
</dbReference>
<sequence length="194" mass="21341">MKSKFRELVELYLAFLKIGAFTFGGGLAMMPIMQRELIEKRGWITEEELIDYFAIGQSTPGIIAVNVATFVGYKKLGWFGGIIGTLGVVTPSWVIIMLLAGAISSIDKYPMAQKALHGINVAVAALLTSVIVKFSKKTIKSVWNAVFMLLAFGLIYFLKVQSVWIIVSALIIGSLLTLYRQKKQKSSAEAKEGE</sequence>
<evidence type="ECO:0000313" key="8">
    <source>
        <dbReference type="EMBL" id="SEP70077.1"/>
    </source>
</evidence>
<evidence type="ECO:0000256" key="3">
    <source>
        <dbReference type="ARBA" id="ARBA00022475"/>
    </source>
</evidence>
<feature type="transmembrane region" description="Helical" evidence="7">
    <location>
        <begin position="163"/>
        <end position="179"/>
    </location>
</feature>
<keyword evidence="5 7" id="KW-1133">Transmembrane helix</keyword>
<dbReference type="InterPro" id="IPR052518">
    <property type="entry name" value="CHR_Transporter"/>
</dbReference>
<reference evidence="8 9" key="1">
    <citation type="submission" date="2016-10" db="EMBL/GenBank/DDBJ databases">
        <authorList>
            <person name="de Groot N.N."/>
        </authorList>
    </citation>
    <scope>NUCLEOTIDE SEQUENCE [LARGE SCALE GENOMIC DNA]</scope>
    <source>
        <strain evidence="8 9">B25</strain>
    </source>
</reference>
<evidence type="ECO:0000256" key="4">
    <source>
        <dbReference type="ARBA" id="ARBA00022692"/>
    </source>
</evidence>
<keyword evidence="9" id="KW-1185">Reference proteome</keyword>
<feature type="transmembrane region" description="Helical" evidence="7">
    <location>
        <begin position="52"/>
        <end position="71"/>
    </location>
</feature>
<accession>A0A1H9A0P7</accession>
<protein>
    <submittedName>
        <fullName evidence="8">Chromate transporter</fullName>
    </submittedName>
</protein>
<feature type="transmembrane region" description="Helical" evidence="7">
    <location>
        <begin position="12"/>
        <end position="32"/>
    </location>
</feature>
<dbReference type="GO" id="GO:0015109">
    <property type="term" value="F:chromate transmembrane transporter activity"/>
    <property type="evidence" value="ECO:0007669"/>
    <property type="project" value="InterPro"/>
</dbReference>
<evidence type="ECO:0000256" key="1">
    <source>
        <dbReference type="ARBA" id="ARBA00004651"/>
    </source>
</evidence>
<dbReference type="Pfam" id="PF02417">
    <property type="entry name" value="Chromate_transp"/>
    <property type="match status" value="1"/>
</dbReference>
<proteinExistence type="inferred from homology"/>
<keyword evidence="6 7" id="KW-0472">Membrane</keyword>